<dbReference type="HOGENOM" id="CLU_055188_4_2_6"/>
<keyword evidence="4" id="KW-0694">RNA-binding</keyword>
<dbReference type="GO" id="GO:0006412">
    <property type="term" value="P:translation"/>
    <property type="evidence" value="ECO:0007669"/>
    <property type="project" value="UniProtKB-UniRule"/>
</dbReference>
<evidence type="ECO:0000256" key="5">
    <source>
        <dbReference type="RuleBase" id="RU003888"/>
    </source>
</evidence>
<dbReference type="PANTHER" id="PTHR12934:SF11">
    <property type="entry name" value="LARGE RIBOSOMAL SUBUNIT PROTEIN UL15M"/>
    <property type="match status" value="1"/>
</dbReference>
<dbReference type="RefSeq" id="WP_038480402.1">
    <property type="nucleotide sequence ID" value="NZ_JAWXXT010000001.1"/>
</dbReference>
<name>A0A060B2K2_9GAMM</name>
<comment type="subunit">
    <text evidence="4">Part of the 50S ribosomal subunit.</text>
</comment>
<dbReference type="NCBIfam" id="TIGR01071">
    <property type="entry name" value="rplO_bact"/>
    <property type="match status" value="1"/>
</dbReference>
<dbReference type="GO" id="GO:0019843">
    <property type="term" value="F:rRNA binding"/>
    <property type="evidence" value="ECO:0007669"/>
    <property type="project" value="UniProtKB-UniRule"/>
</dbReference>
<dbReference type="HAMAP" id="MF_01341">
    <property type="entry name" value="Ribosomal_uL15"/>
    <property type="match status" value="1"/>
</dbReference>
<feature type="domain" description="Large ribosomal subunit protein uL15/eL18" evidence="7">
    <location>
        <begin position="82"/>
        <end position="143"/>
    </location>
</feature>
<dbReference type="GO" id="GO:0003735">
    <property type="term" value="F:structural constituent of ribosome"/>
    <property type="evidence" value="ECO:0007669"/>
    <property type="project" value="InterPro"/>
</dbReference>
<comment type="caution">
    <text evidence="8">The sequence shown here is derived from an EMBL/GenBank/DDBJ whole genome shotgun (WGS) entry which is preliminary data.</text>
</comment>
<evidence type="ECO:0000256" key="1">
    <source>
        <dbReference type="ARBA" id="ARBA00007320"/>
    </source>
</evidence>
<dbReference type="EMBL" id="DOTR01000086">
    <property type="protein sequence ID" value="HCA03524.1"/>
    <property type="molecule type" value="Genomic_DNA"/>
</dbReference>
<sequence>MKLNTLSPAPGSKHAEKRVGRGIGSGLGKTGGRGHKGQKSRSGGSVKPGFEGGQMPLQRRLPKFGFTSAKSLVSEEVRLAELAKVAGDEVTMETLKQANVLKDATLHAKIILSGELKKAVTVRGIKVTKGAREAIEAAGGKVED</sequence>
<dbReference type="OrthoDB" id="9810293at2"/>
<evidence type="ECO:0000313" key="8">
    <source>
        <dbReference type="EMBL" id="HCA03524.1"/>
    </source>
</evidence>
<dbReference type="InterPro" id="IPR030878">
    <property type="entry name" value="Ribosomal_uL15"/>
</dbReference>
<evidence type="ECO:0000256" key="3">
    <source>
        <dbReference type="ARBA" id="ARBA00023274"/>
    </source>
</evidence>
<dbReference type="PANTHER" id="PTHR12934">
    <property type="entry name" value="50S RIBOSOMAL PROTEIN L15"/>
    <property type="match status" value="1"/>
</dbReference>
<evidence type="ECO:0000256" key="4">
    <source>
        <dbReference type="HAMAP-Rule" id="MF_01341"/>
    </source>
</evidence>
<gene>
    <name evidence="4" type="primary">rplO</name>
    <name evidence="8" type="ORF">DEO68_15435</name>
</gene>
<accession>A0A060B2K2</accession>
<keyword evidence="2 4" id="KW-0689">Ribosomal protein</keyword>
<dbReference type="Gene3D" id="3.100.10.10">
    <property type="match status" value="1"/>
</dbReference>
<dbReference type="InterPro" id="IPR036227">
    <property type="entry name" value="Ribosomal_uL15/eL18_sf"/>
</dbReference>
<dbReference type="Pfam" id="PF00828">
    <property type="entry name" value="Ribosomal_L27A"/>
    <property type="match status" value="1"/>
</dbReference>
<dbReference type="PROSITE" id="PS00475">
    <property type="entry name" value="RIBOSOMAL_L15"/>
    <property type="match status" value="1"/>
</dbReference>
<dbReference type="SUPFAM" id="SSF52080">
    <property type="entry name" value="Ribosomal proteins L15p and L18e"/>
    <property type="match status" value="1"/>
</dbReference>
<comment type="function">
    <text evidence="4">Binds to the 23S rRNA.</text>
</comment>
<dbReference type="AlphaFoldDB" id="A0A060B2K2"/>
<dbReference type="InterPro" id="IPR021131">
    <property type="entry name" value="Ribosomal_uL15/eL18"/>
</dbReference>
<dbReference type="InterPro" id="IPR001196">
    <property type="entry name" value="Ribosomal_uL15_CS"/>
</dbReference>
<evidence type="ECO:0000256" key="2">
    <source>
        <dbReference type="ARBA" id="ARBA00022980"/>
    </source>
</evidence>
<protein>
    <recommendedName>
        <fullName evidence="4">Large ribosomal subunit protein uL15</fullName>
    </recommendedName>
</protein>
<keyword evidence="3 4" id="KW-0687">Ribonucleoprotein</keyword>
<dbReference type="GO" id="GO:0022625">
    <property type="term" value="C:cytosolic large ribosomal subunit"/>
    <property type="evidence" value="ECO:0007669"/>
    <property type="project" value="TreeGrafter"/>
</dbReference>
<proteinExistence type="inferred from homology"/>
<dbReference type="KEGG" id="hcs:FF32_07280"/>
<evidence type="ECO:0000256" key="6">
    <source>
        <dbReference type="SAM" id="MobiDB-lite"/>
    </source>
</evidence>
<dbReference type="GeneID" id="303166129"/>
<dbReference type="InterPro" id="IPR005749">
    <property type="entry name" value="Ribosomal_uL15_bac-type"/>
</dbReference>
<feature type="compositionally biased region" description="Gly residues" evidence="6">
    <location>
        <begin position="21"/>
        <end position="31"/>
    </location>
</feature>
<reference evidence="8" key="1">
    <citation type="journal article" date="2018" name="Nat. Biotechnol.">
        <title>A standardized bacterial taxonomy based on genome phylogeny substantially revises the tree of life.</title>
        <authorList>
            <person name="Parks D.H."/>
            <person name="Chuvochina M."/>
            <person name="Waite D.W."/>
            <person name="Rinke C."/>
            <person name="Skarshewski A."/>
            <person name="Chaumeil P.A."/>
            <person name="Hugenholtz P."/>
        </authorList>
    </citation>
    <scope>NUCLEOTIDE SEQUENCE [LARGE SCALE GENOMIC DNA]</scope>
    <source>
        <strain evidence="8">UBA11284</strain>
    </source>
</reference>
<evidence type="ECO:0000259" key="7">
    <source>
        <dbReference type="Pfam" id="PF00828"/>
    </source>
</evidence>
<organism evidence="8">
    <name type="scientific">Halomonas campaniensis</name>
    <dbReference type="NCBI Taxonomy" id="213554"/>
    <lineage>
        <taxon>Bacteria</taxon>
        <taxon>Pseudomonadati</taxon>
        <taxon>Pseudomonadota</taxon>
        <taxon>Gammaproteobacteria</taxon>
        <taxon>Oceanospirillales</taxon>
        <taxon>Halomonadaceae</taxon>
        <taxon>Halomonas</taxon>
    </lineage>
</organism>
<comment type="similarity">
    <text evidence="1 4 5">Belongs to the universal ribosomal protein uL15 family.</text>
</comment>
<feature type="region of interest" description="Disordered" evidence="6">
    <location>
        <begin position="1"/>
        <end position="58"/>
    </location>
</feature>
<keyword evidence="4" id="KW-0699">rRNA-binding</keyword>